<keyword evidence="1" id="KW-0238">DNA-binding</keyword>
<dbReference type="InterPro" id="IPR008906">
    <property type="entry name" value="HATC_C_dom"/>
</dbReference>
<gene>
    <name evidence="4" type="ORF">Tci_034975</name>
</gene>
<dbReference type="GO" id="GO:0003677">
    <property type="term" value="F:DNA binding"/>
    <property type="evidence" value="ECO:0007669"/>
    <property type="project" value="UniProtKB-KW"/>
</dbReference>
<feature type="domain" description="hAT-like transposase RNase-H fold" evidence="3">
    <location>
        <begin position="164"/>
        <end position="248"/>
    </location>
</feature>
<evidence type="ECO:0000256" key="1">
    <source>
        <dbReference type="ARBA" id="ARBA00023125"/>
    </source>
</evidence>
<evidence type="ECO:0000259" key="3">
    <source>
        <dbReference type="Pfam" id="PF14372"/>
    </source>
</evidence>
<feature type="domain" description="HAT C-terminal dimerisation" evidence="2">
    <location>
        <begin position="279"/>
        <end position="316"/>
    </location>
</feature>
<comment type="caution">
    <text evidence="4">The sequence shown here is derived from an EMBL/GenBank/DDBJ whole genome shotgun (WGS) entry which is preliminary data.</text>
</comment>
<dbReference type="InterPro" id="IPR052035">
    <property type="entry name" value="ZnF_BED_domain_contain"/>
</dbReference>
<feature type="domain" description="HAT C-terminal dimerisation" evidence="2">
    <location>
        <begin position="337"/>
        <end position="384"/>
    </location>
</feature>
<proteinExistence type="predicted"/>
<dbReference type="EMBL" id="BKCJ010004772">
    <property type="protein sequence ID" value="GEU62997.1"/>
    <property type="molecule type" value="Genomic_DNA"/>
</dbReference>
<dbReference type="InterPro" id="IPR025525">
    <property type="entry name" value="hAT-like_transposase_RNase-H"/>
</dbReference>
<dbReference type="AlphaFoldDB" id="A0A6L2LPW8"/>
<accession>A0A6L2LPW8</accession>
<evidence type="ECO:0000313" key="4">
    <source>
        <dbReference type="EMBL" id="GEU62997.1"/>
    </source>
</evidence>
<dbReference type="InterPro" id="IPR012337">
    <property type="entry name" value="RNaseH-like_sf"/>
</dbReference>
<dbReference type="GO" id="GO:0046983">
    <property type="term" value="F:protein dimerization activity"/>
    <property type="evidence" value="ECO:0007669"/>
    <property type="project" value="InterPro"/>
</dbReference>
<dbReference type="PANTHER" id="PTHR46481:SF7">
    <property type="entry name" value="ZINC FINGER BED DOMAIN-CONTAINING PROTEIN RICESLEEPER 2-LIKE"/>
    <property type="match status" value="1"/>
</dbReference>
<dbReference type="SUPFAM" id="SSF53098">
    <property type="entry name" value="Ribonuclease H-like"/>
    <property type="match status" value="2"/>
</dbReference>
<dbReference type="Pfam" id="PF05699">
    <property type="entry name" value="Dimer_Tnp_hAT"/>
    <property type="match status" value="2"/>
</dbReference>
<sequence>MERPDGPLVKMAHYDDWVMHKRVINFKRINSHKGEDIGRVLSKCINGWGIKNVMTITVDNITSNDRALKYLIEHLPSMYDNGKHFHIRCMAHIINLVVKDGLKNSTYDMLKSAIDLQDAFYNYSMKNASFSRDLNAIPRRTDFDVCQKICDFLEKFKEKTELVSNQSSPVAHLFYSEILDIDKHLREWELVPKFDKMELKMRLKYEKYWGDYKKINHYMYFAVLLDPTMKLEVLGYGFRHLMENGCMTEENEDEVDTPIEFLTDNQKEDKVKELVYELSTVASESAFSTSGHVLDPYRNALSSQIVEALLCTQSWVRTSQKSIYMDDLEDLLKDEEVIKDILSIQLSIVSSESAFSTSGCVLDPYNNALSSQIVEALLCTQSWVRTSQKSIYMDDLEDLLKDEEVIKGLAILSIHQVQNRGPDRLTRAKTDPTRVIIGPVLVLRIGLLGLRSGSGNADGKSYPPLLPSPPLTSGHVLDPYRNA</sequence>
<dbReference type="PANTHER" id="PTHR46481">
    <property type="entry name" value="ZINC FINGER BED DOMAIN-CONTAINING PROTEIN 4"/>
    <property type="match status" value="1"/>
</dbReference>
<name>A0A6L2LPW8_TANCI</name>
<reference evidence="4" key="1">
    <citation type="journal article" date="2019" name="Sci. Rep.">
        <title>Draft genome of Tanacetum cinerariifolium, the natural source of mosquito coil.</title>
        <authorList>
            <person name="Yamashiro T."/>
            <person name="Shiraishi A."/>
            <person name="Satake H."/>
            <person name="Nakayama K."/>
        </authorList>
    </citation>
    <scope>NUCLEOTIDE SEQUENCE</scope>
</reference>
<organism evidence="4">
    <name type="scientific">Tanacetum cinerariifolium</name>
    <name type="common">Dalmatian daisy</name>
    <name type="synonym">Chrysanthemum cinerariifolium</name>
    <dbReference type="NCBI Taxonomy" id="118510"/>
    <lineage>
        <taxon>Eukaryota</taxon>
        <taxon>Viridiplantae</taxon>
        <taxon>Streptophyta</taxon>
        <taxon>Embryophyta</taxon>
        <taxon>Tracheophyta</taxon>
        <taxon>Spermatophyta</taxon>
        <taxon>Magnoliopsida</taxon>
        <taxon>eudicotyledons</taxon>
        <taxon>Gunneridae</taxon>
        <taxon>Pentapetalae</taxon>
        <taxon>asterids</taxon>
        <taxon>campanulids</taxon>
        <taxon>Asterales</taxon>
        <taxon>Asteraceae</taxon>
        <taxon>Asteroideae</taxon>
        <taxon>Anthemideae</taxon>
        <taxon>Anthemidinae</taxon>
        <taxon>Tanacetum</taxon>
    </lineage>
</organism>
<dbReference type="Pfam" id="PF14372">
    <property type="entry name" value="hAT-like_RNase-H"/>
    <property type="match status" value="1"/>
</dbReference>
<protein>
    <submittedName>
        <fullName evidence="4">Zinc finger BED domain-containing protein RICESLEEPER 2</fullName>
    </submittedName>
</protein>
<evidence type="ECO:0000259" key="2">
    <source>
        <dbReference type="Pfam" id="PF05699"/>
    </source>
</evidence>